<dbReference type="RefSeq" id="XP_007775679.1">
    <property type="nucleotide sequence ID" value="XM_007777489.1"/>
</dbReference>
<name>R7SE09_CONPW</name>
<sequence length="68" mass="8058">MDDRPFHLRQRGPIQWASWRPIGAHRESVDANNYYTLLTNDGVIMLSWPRESVDANNYFNEDDLYEEA</sequence>
<dbReference type="KEGG" id="cput:CONPUDRAFT_160357"/>
<dbReference type="Proteomes" id="UP000053558">
    <property type="component" value="Unassembled WGS sequence"/>
</dbReference>
<evidence type="ECO:0000313" key="2">
    <source>
        <dbReference type="Proteomes" id="UP000053558"/>
    </source>
</evidence>
<proteinExistence type="predicted"/>
<organism evidence="1 2">
    <name type="scientific">Coniophora puteana (strain RWD-64-598)</name>
    <name type="common">Brown rot fungus</name>
    <dbReference type="NCBI Taxonomy" id="741705"/>
    <lineage>
        <taxon>Eukaryota</taxon>
        <taxon>Fungi</taxon>
        <taxon>Dikarya</taxon>
        <taxon>Basidiomycota</taxon>
        <taxon>Agaricomycotina</taxon>
        <taxon>Agaricomycetes</taxon>
        <taxon>Agaricomycetidae</taxon>
        <taxon>Boletales</taxon>
        <taxon>Coniophorineae</taxon>
        <taxon>Coniophoraceae</taxon>
        <taxon>Coniophora</taxon>
    </lineage>
</organism>
<protein>
    <submittedName>
        <fullName evidence="1">Uncharacterized protein</fullName>
    </submittedName>
</protein>
<gene>
    <name evidence="1" type="ORF">CONPUDRAFT_160357</name>
</gene>
<dbReference type="AlphaFoldDB" id="R7SE09"/>
<dbReference type="EMBL" id="JH711594">
    <property type="protein sequence ID" value="EIW74100.1"/>
    <property type="molecule type" value="Genomic_DNA"/>
</dbReference>
<dbReference type="GeneID" id="19204276"/>
<reference evidence="2" key="1">
    <citation type="journal article" date="2012" name="Science">
        <title>The Paleozoic origin of enzymatic lignin decomposition reconstructed from 31 fungal genomes.</title>
        <authorList>
            <person name="Floudas D."/>
            <person name="Binder M."/>
            <person name="Riley R."/>
            <person name="Barry K."/>
            <person name="Blanchette R.A."/>
            <person name="Henrissat B."/>
            <person name="Martinez A.T."/>
            <person name="Otillar R."/>
            <person name="Spatafora J.W."/>
            <person name="Yadav J.S."/>
            <person name="Aerts A."/>
            <person name="Benoit I."/>
            <person name="Boyd A."/>
            <person name="Carlson A."/>
            <person name="Copeland A."/>
            <person name="Coutinho P.M."/>
            <person name="de Vries R.P."/>
            <person name="Ferreira P."/>
            <person name="Findley K."/>
            <person name="Foster B."/>
            <person name="Gaskell J."/>
            <person name="Glotzer D."/>
            <person name="Gorecki P."/>
            <person name="Heitman J."/>
            <person name="Hesse C."/>
            <person name="Hori C."/>
            <person name="Igarashi K."/>
            <person name="Jurgens J.A."/>
            <person name="Kallen N."/>
            <person name="Kersten P."/>
            <person name="Kohler A."/>
            <person name="Kuees U."/>
            <person name="Kumar T.K.A."/>
            <person name="Kuo A."/>
            <person name="LaButti K."/>
            <person name="Larrondo L.F."/>
            <person name="Lindquist E."/>
            <person name="Ling A."/>
            <person name="Lombard V."/>
            <person name="Lucas S."/>
            <person name="Lundell T."/>
            <person name="Martin R."/>
            <person name="McLaughlin D.J."/>
            <person name="Morgenstern I."/>
            <person name="Morin E."/>
            <person name="Murat C."/>
            <person name="Nagy L.G."/>
            <person name="Nolan M."/>
            <person name="Ohm R.A."/>
            <person name="Patyshakuliyeva A."/>
            <person name="Rokas A."/>
            <person name="Ruiz-Duenas F.J."/>
            <person name="Sabat G."/>
            <person name="Salamov A."/>
            <person name="Samejima M."/>
            <person name="Schmutz J."/>
            <person name="Slot J.C."/>
            <person name="St John F."/>
            <person name="Stenlid J."/>
            <person name="Sun H."/>
            <person name="Sun S."/>
            <person name="Syed K."/>
            <person name="Tsang A."/>
            <person name="Wiebenga A."/>
            <person name="Young D."/>
            <person name="Pisabarro A."/>
            <person name="Eastwood D.C."/>
            <person name="Martin F."/>
            <person name="Cullen D."/>
            <person name="Grigoriev I.V."/>
            <person name="Hibbett D.S."/>
        </authorList>
    </citation>
    <scope>NUCLEOTIDE SEQUENCE [LARGE SCALE GENOMIC DNA]</scope>
    <source>
        <strain evidence="2">RWD-64-598 SS2</strain>
    </source>
</reference>
<keyword evidence="2" id="KW-1185">Reference proteome</keyword>
<accession>R7SE09</accession>
<evidence type="ECO:0000313" key="1">
    <source>
        <dbReference type="EMBL" id="EIW74100.1"/>
    </source>
</evidence>